<dbReference type="InterPro" id="IPR005624">
    <property type="entry name" value="PduO/GlcC-like"/>
</dbReference>
<dbReference type="SUPFAM" id="SSF143744">
    <property type="entry name" value="GlcG-like"/>
    <property type="match status" value="1"/>
</dbReference>
<dbReference type="Proteomes" id="UP001600894">
    <property type="component" value="Unassembled WGS sequence"/>
</dbReference>
<name>A0ABQ0AXL2_9FIRM</name>
<sequence length="153" mass="16171">MEHSNEIHAIASAVAGVLRQERLGLQKALEMIRRAEQMSLEIQVPMAISVVDEGGNLIAFHRMDDSLLASIAVSQSKAYTAAALRCSTKDAAKMILPGEALYGLQNTHPGRFCLFGGGVPVMVNGRCIGGLGVSGGTAEQDTAVAEYAIKQET</sequence>
<dbReference type="RefSeq" id="WP_390469757.1">
    <property type="nucleotide sequence ID" value="NZ_BAABXL010000001.1"/>
</dbReference>
<dbReference type="PANTHER" id="PTHR34309:SF1">
    <property type="entry name" value="PROTEIN GLCG"/>
    <property type="match status" value="1"/>
</dbReference>
<dbReference type="EMBL" id="BAABXL010000001">
    <property type="protein sequence ID" value="GAA6268775.1"/>
    <property type="molecule type" value="Genomic_DNA"/>
</dbReference>
<accession>A0ABQ0AXL2</accession>
<organism evidence="1 2">
    <name type="scientific">Enterocloster alcoholdehydrogenati</name>
    <dbReference type="NCBI Taxonomy" id="2547410"/>
    <lineage>
        <taxon>Bacteria</taxon>
        <taxon>Bacillati</taxon>
        <taxon>Bacillota</taxon>
        <taxon>Clostridia</taxon>
        <taxon>Lachnospirales</taxon>
        <taxon>Lachnospiraceae</taxon>
        <taxon>Enterocloster</taxon>
    </lineage>
</organism>
<keyword evidence="2" id="KW-1185">Reference proteome</keyword>
<evidence type="ECO:0000313" key="1">
    <source>
        <dbReference type="EMBL" id="GAA6268775.1"/>
    </source>
</evidence>
<evidence type="ECO:0000313" key="2">
    <source>
        <dbReference type="Proteomes" id="UP001600894"/>
    </source>
</evidence>
<protein>
    <recommendedName>
        <fullName evidence="3">Heme-binding protein</fullName>
    </recommendedName>
</protein>
<dbReference type="InterPro" id="IPR052517">
    <property type="entry name" value="GlcG_carb_metab_protein"/>
</dbReference>
<comment type="caution">
    <text evidence="1">The sequence shown here is derived from an EMBL/GenBank/DDBJ whole genome shotgun (WGS) entry which is preliminary data.</text>
</comment>
<proteinExistence type="predicted"/>
<evidence type="ECO:0008006" key="3">
    <source>
        <dbReference type="Google" id="ProtNLM"/>
    </source>
</evidence>
<dbReference type="PANTHER" id="PTHR34309">
    <property type="entry name" value="SLR1406 PROTEIN"/>
    <property type="match status" value="1"/>
</dbReference>
<gene>
    <name evidence="1" type="ORF">F130042H8_18350</name>
</gene>
<dbReference type="Pfam" id="PF03928">
    <property type="entry name" value="HbpS-like"/>
    <property type="match status" value="1"/>
</dbReference>
<dbReference type="Gene3D" id="3.30.450.150">
    <property type="entry name" value="Haem-degrading domain"/>
    <property type="match status" value="1"/>
</dbReference>
<dbReference type="InterPro" id="IPR038084">
    <property type="entry name" value="PduO/GlcC-like_sf"/>
</dbReference>
<reference evidence="1 2" key="1">
    <citation type="submission" date="2024-04" db="EMBL/GenBank/DDBJ databases">
        <title>Defined microbial consortia suppress multidrug-resistant proinflammatory Enterobacteriaceae via ecological control.</title>
        <authorList>
            <person name="Furuichi M."/>
            <person name="Kawaguchi T."/>
            <person name="Pust M."/>
            <person name="Yasuma K."/>
            <person name="Plichta D."/>
            <person name="Hasegawa N."/>
            <person name="Ohya T."/>
            <person name="Bhattarai S."/>
            <person name="Sasajima S."/>
            <person name="Aoto Y."/>
            <person name="Tuganbaev T."/>
            <person name="Yaginuma M."/>
            <person name="Ueda M."/>
            <person name="Okahashi N."/>
            <person name="Amafuji K."/>
            <person name="Kiridooshi Y."/>
            <person name="Sugita K."/>
            <person name="Strazar M."/>
            <person name="Skelly A."/>
            <person name="Suda W."/>
            <person name="Hattori M."/>
            <person name="Nakamoto N."/>
            <person name="Caballero S."/>
            <person name="Norman J."/>
            <person name="Olle B."/>
            <person name="Tanoue T."/>
            <person name="Arita M."/>
            <person name="Bucci V."/>
            <person name="Atarashi K."/>
            <person name="Xavier R."/>
            <person name="Honda K."/>
        </authorList>
    </citation>
    <scope>NUCLEOTIDE SEQUENCE [LARGE SCALE GENOMIC DNA]</scope>
    <source>
        <strain evidence="2">f13</strain>
    </source>
</reference>